<sequence>MVVQRYGRFLLHEVLVSKGERLRHTALLQITVSQDSGNDIVIAYLPTRFGSLASVKERTHIWLMEQACQIEKTRRWLRETCDPEVKAKFQALLDIWEPCYREVSLALAELDNTTLASDN</sequence>
<reference evidence="1 2" key="1">
    <citation type="journal article" date="2021" name="Int. J. Syst. Evol. Microbiol.">
        <title>Reticulibacter mediterranei gen. nov., sp. nov., within the new family Reticulibacteraceae fam. nov., and Ktedonospora formicarum gen. nov., sp. nov., Ktedonobacter robiniae sp. nov., Dictyobacter formicarum sp. nov. and Dictyobacter arantiisoli sp. nov., belonging to the class Ktedonobacteria.</title>
        <authorList>
            <person name="Yabe S."/>
            <person name="Zheng Y."/>
            <person name="Wang C.M."/>
            <person name="Sakai Y."/>
            <person name="Abe K."/>
            <person name="Yokota A."/>
            <person name="Donadio S."/>
            <person name="Cavaletti L."/>
            <person name="Monciardini P."/>
        </authorList>
    </citation>
    <scope>NUCLEOTIDE SEQUENCE [LARGE SCALE GENOMIC DNA]</scope>
    <source>
        <strain evidence="1 2">SOSP1-30</strain>
    </source>
</reference>
<organism evidence="1 2">
    <name type="scientific">Ktedonobacter robiniae</name>
    <dbReference type="NCBI Taxonomy" id="2778365"/>
    <lineage>
        <taxon>Bacteria</taxon>
        <taxon>Bacillati</taxon>
        <taxon>Chloroflexota</taxon>
        <taxon>Ktedonobacteria</taxon>
        <taxon>Ktedonobacterales</taxon>
        <taxon>Ktedonobacteraceae</taxon>
        <taxon>Ktedonobacter</taxon>
    </lineage>
</organism>
<dbReference type="Proteomes" id="UP000654345">
    <property type="component" value="Unassembled WGS sequence"/>
</dbReference>
<gene>
    <name evidence="1" type="ORF">KSB_12550</name>
</gene>
<proteinExistence type="predicted"/>
<name>A0ABQ3UK43_9CHLR</name>
<dbReference type="EMBL" id="BNJG01000001">
    <property type="protein sequence ID" value="GHO52780.1"/>
    <property type="molecule type" value="Genomic_DNA"/>
</dbReference>
<evidence type="ECO:0000313" key="2">
    <source>
        <dbReference type="Proteomes" id="UP000654345"/>
    </source>
</evidence>
<dbReference type="RefSeq" id="WP_201369650.1">
    <property type="nucleotide sequence ID" value="NZ_BNJG01000001.1"/>
</dbReference>
<accession>A0ABQ3UK43</accession>
<comment type="caution">
    <text evidence="1">The sequence shown here is derived from an EMBL/GenBank/DDBJ whole genome shotgun (WGS) entry which is preliminary data.</text>
</comment>
<evidence type="ECO:0000313" key="1">
    <source>
        <dbReference type="EMBL" id="GHO52780.1"/>
    </source>
</evidence>
<protein>
    <submittedName>
        <fullName evidence="1">Uncharacterized protein</fullName>
    </submittedName>
</protein>
<keyword evidence="2" id="KW-1185">Reference proteome</keyword>